<dbReference type="PROSITE" id="PS50835">
    <property type="entry name" value="IG_LIKE"/>
    <property type="match status" value="3"/>
</dbReference>
<keyword evidence="1" id="KW-0677">Repeat</keyword>
<dbReference type="FunFam" id="2.60.40.10:FF:000333">
    <property type="entry name" value="Down syndrome cell adhesion molecule"/>
    <property type="match status" value="1"/>
</dbReference>
<evidence type="ECO:0000259" key="5">
    <source>
        <dbReference type="PROSITE" id="PS50835"/>
    </source>
</evidence>
<proteinExistence type="evidence at transcript level"/>
<protein>
    <submittedName>
        <fullName evidence="7">Dscam</fullName>
    </submittedName>
</protein>
<name>A0A159W466_OLIMR</name>
<feature type="transmembrane region" description="Helical" evidence="4">
    <location>
        <begin position="609"/>
        <end position="631"/>
    </location>
</feature>
<feature type="compositionally biased region" description="Basic and acidic residues" evidence="3">
    <location>
        <begin position="727"/>
        <end position="738"/>
    </location>
</feature>
<dbReference type="CDD" id="cd00063">
    <property type="entry name" value="FN3"/>
    <property type="match status" value="3"/>
</dbReference>
<sequence>FPVIQPFSFPENVIAGKSISVFCTVTDGIKPLSFTWLKNNIVLSNSKDIKINNHDSYSALIIDQVDVRHRGNYTCSVKNKIGSDSHTALFDIRVPPRWIIEPTDQSIIVGSNHYVDCQVFGLPLPHVKWLKLENSPVLVTVNDRWSLFKNGTIFLKNAKREDDGTYMCQADNKIGDPLKKLIKINVFVPARFEEKYSTVTSKKGDSARLRCDAVGDQPLRITWKKGPLQLSKSRNARYEVFETLTSDGLQSELVIRETKRDDGSIYICIAENTYGTDERKVKLSILEVPGRPQNVKIAERWSRSATVAWSVPYTGNSPITKYIVQYWREKGAPHRLHEHPISSLQTSTMIDKLHPGTSYVVNVVAENSVGRGEASKPVRFHTGEEEPSLPPVDVSIEQKGPTTIKVTWKPPPLDSWNGQLKGYYIGYKIRGSTSISHAFNFKSVEYGGERTQEYLLTKLIKGTEYCIVVQAFNAAGSGPPCHEMIERTTDADVPHSPFLSLMSVTVSSISVTWVIKHSKTPVTGFTLHYRRGYNSWKESPLIPANDKQYTLSNIDSGTFYELYLTATNQAGKSDPSDTLRVRTDFVEGYKLSSVIDKNVWNPPYFQISVLIPIAACLTSILVAIIVACVCVRKLKNERRKRGLMEDKQSNYGGTIQRYVDVEKNRPLVNNECSMSSLYPAPYATIPMRDDPDGDFAKSGMDHEMKTFVQQNHIERPIPPPRPSSLKKKVDLHLYDSPQ</sequence>
<dbReference type="FunFam" id="2.60.40.10:FF:000719">
    <property type="entry name" value="nephrin isoform X1"/>
    <property type="match status" value="1"/>
</dbReference>
<dbReference type="InterPro" id="IPR003961">
    <property type="entry name" value="FN3_dom"/>
</dbReference>
<dbReference type="InterPro" id="IPR036179">
    <property type="entry name" value="Ig-like_dom_sf"/>
</dbReference>
<feature type="region of interest" description="Disordered" evidence="3">
    <location>
        <begin position="710"/>
        <end position="738"/>
    </location>
</feature>
<dbReference type="SUPFAM" id="SSF49265">
    <property type="entry name" value="Fibronectin type III"/>
    <property type="match status" value="2"/>
</dbReference>
<dbReference type="AlphaFoldDB" id="A0A159W466"/>
<dbReference type="FunFam" id="2.60.40.10:FF:000028">
    <property type="entry name" value="Neuronal cell adhesion molecule"/>
    <property type="match status" value="1"/>
</dbReference>
<evidence type="ECO:0000313" key="7">
    <source>
        <dbReference type="EMBL" id="AMW93206.1"/>
    </source>
</evidence>
<dbReference type="InterPro" id="IPR003598">
    <property type="entry name" value="Ig_sub2"/>
</dbReference>
<dbReference type="Gene3D" id="2.60.40.10">
    <property type="entry name" value="Immunoglobulins"/>
    <property type="match status" value="6"/>
</dbReference>
<dbReference type="Pfam" id="PF00041">
    <property type="entry name" value="fn3"/>
    <property type="match status" value="3"/>
</dbReference>
<dbReference type="EMBL" id="KT932411">
    <property type="protein sequence ID" value="AMW93206.1"/>
    <property type="molecule type" value="mRNA"/>
</dbReference>
<feature type="non-terminal residue" evidence="7">
    <location>
        <position position="1"/>
    </location>
</feature>
<dbReference type="InterPro" id="IPR036116">
    <property type="entry name" value="FN3_sf"/>
</dbReference>
<reference evidence="7" key="1">
    <citation type="journal article" date="2016" name="Nat. Commun.">
        <title>A large family of Dscam genes with tandemly arrayed 5' cassettes in Chelicerata.</title>
        <authorList>
            <person name="Yue Y."/>
            <person name="Meng Y."/>
            <person name="Ma H."/>
            <person name="Hou S."/>
            <person name="Cao G."/>
            <person name="Hong W."/>
            <person name="Shi Y."/>
            <person name="Guo P."/>
            <person name="Liu B."/>
            <person name="Shi F."/>
            <person name="Yang Y."/>
            <person name="Jin Y."/>
        </authorList>
    </citation>
    <scope>NUCLEOTIDE SEQUENCE</scope>
    <source>
        <strain evidence="7">Mma-Dscam5</strain>
    </source>
</reference>
<feature type="domain" description="Ig-like" evidence="5">
    <location>
        <begin position="2"/>
        <end position="91"/>
    </location>
</feature>
<gene>
    <name evidence="7" type="primary">Dscam</name>
</gene>
<accession>A0A159W466</accession>
<dbReference type="InterPro" id="IPR013783">
    <property type="entry name" value="Ig-like_fold"/>
</dbReference>
<dbReference type="GO" id="GO:0030154">
    <property type="term" value="P:cell differentiation"/>
    <property type="evidence" value="ECO:0007669"/>
    <property type="project" value="UniProtKB-ARBA"/>
</dbReference>
<feature type="domain" description="Ig-like" evidence="5">
    <location>
        <begin position="189"/>
        <end position="284"/>
    </location>
</feature>
<feature type="domain" description="Fibronectin type-III" evidence="6">
    <location>
        <begin position="291"/>
        <end position="385"/>
    </location>
</feature>
<dbReference type="PANTHER" id="PTHR44170:SF6">
    <property type="entry name" value="CONTACTIN"/>
    <property type="match status" value="1"/>
</dbReference>
<dbReference type="SMART" id="SM00060">
    <property type="entry name" value="FN3"/>
    <property type="match status" value="3"/>
</dbReference>
<feature type="domain" description="Fibronectin type-III" evidence="6">
    <location>
        <begin position="390"/>
        <end position="492"/>
    </location>
</feature>
<evidence type="ECO:0000256" key="1">
    <source>
        <dbReference type="ARBA" id="ARBA00022737"/>
    </source>
</evidence>
<evidence type="ECO:0000256" key="4">
    <source>
        <dbReference type="SAM" id="Phobius"/>
    </source>
</evidence>
<dbReference type="InterPro" id="IPR013098">
    <property type="entry name" value="Ig_I-set"/>
</dbReference>
<dbReference type="GO" id="GO:0016020">
    <property type="term" value="C:membrane"/>
    <property type="evidence" value="ECO:0007669"/>
    <property type="project" value="UniProtKB-SubCell"/>
</dbReference>
<dbReference type="PROSITE" id="PS50853">
    <property type="entry name" value="FN3"/>
    <property type="match status" value="3"/>
</dbReference>
<dbReference type="GO" id="GO:0098609">
    <property type="term" value="P:cell-cell adhesion"/>
    <property type="evidence" value="ECO:0007669"/>
    <property type="project" value="TreeGrafter"/>
</dbReference>
<organism evidence="7">
    <name type="scientific">Olivierus martensii</name>
    <name type="common">Manchurian scorpion</name>
    <name type="synonym">Mesobuthus martensii</name>
    <dbReference type="NCBI Taxonomy" id="34649"/>
    <lineage>
        <taxon>Eukaryota</taxon>
        <taxon>Metazoa</taxon>
        <taxon>Ecdysozoa</taxon>
        <taxon>Arthropoda</taxon>
        <taxon>Chelicerata</taxon>
        <taxon>Arachnida</taxon>
        <taxon>Scorpiones</taxon>
        <taxon>Buthida</taxon>
        <taxon>Buthoidea</taxon>
        <taxon>Buthidae</taxon>
        <taxon>Olivierus</taxon>
    </lineage>
</organism>
<dbReference type="FunFam" id="2.60.40.10:FF:000104">
    <property type="entry name" value="Down syndrome cell adhesion molecule b"/>
    <property type="match status" value="1"/>
</dbReference>
<dbReference type="InterPro" id="IPR003599">
    <property type="entry name" value="Ig_sub"/>
</dbReference>
<dbReference type="SMART" id="SM00409">
    <property type="entry name" value="IG"/>
    <property type="match status" value="3"/>
</dbReference>
<keyword evidence="4" id="KW-0472">Membrane</keyword>
<feature type="domain" description="Ig-like" evidence="5">
    <location>
        <begin position="96"/>
        <end position="172"/>
    </location>
</feature>
<keyword evidence="2" id="KW-1015">Disulfide bond</keyword>
<dbReference type="Pfam" id="PF07679">
    <property type="entry name" value="I-set"/>
    <property type="match status" value="3"/>
</dbReference>
<dbReference type="PANTHER" id="PTHR44170">
    <property type="entry name" value="PROTEIN SIDEKICK"/>
    <property type="match status" value="1"/>
</dbReference>
<keyword evidence="4" id="KW-0812">Transmembrane</keyword>
<dbReference type="InterPro" id="IPR007110">
    <property type="entry name" value="Ig-like_dom"/>
</dbReference>
<dbReference type="GO" id="GO:0009653">
    <property type="term" value="P:anatomical structure morphogenesis"/>
    <property type="evidence" value="ECO:0007669"/>
    <property type="project" value="UniProtKB-ARBA"/>
</dbReference>
<evidence type="ECO:0000259" key="6">
    <source>
        <dbReference type="PROSITE" id="PS50853"/>
    </source>
</evidence>
<evidence type="ECO:0000256" key="2">
    <source>
        <dbReference type="ARBA" id="ARBA00023157"/>
    </source>
</evidence>
<feature type="domain" description="Fibronectin type-III" evidence="6">
    <location>
        <begin position="493"/>
        <end position="586"/>
    </location>
</feature>
<evidence type="ECO:0000256" key="3">
    <source>
        <dbReference type="SAM" id="MobiDB-lite"/>
    </source>
</evidence>
<dbReference type="PRINTS" id="PR00014">
    <property type="entry name" value="FNTYPEIII"/>
</dbReference>
<dbReference type="SMART" id="SM00408">
    <property type="entry name" value="IGc2"/>
    <property type="match status" value="3"/>
</dbReference>
<dbReference type="SUPFAM" id="SSF48726">
    <property type="entry name" value="Immunoglobulin"/>
    <property type="match status" value="3"/>
</dbReference>
<keyword evidence="4" id="KW-1133">Transmembrane helix</keyword>